<dbReference type="SUPFAM" id="SSF53756">
    <property type="entry name" value="UDP-Glycosyltransferase/glycogen phosphorylase"/>
    <property type="match status" value="1"/>
</dbReference>
<proteinExistence type="predicted"/>
<dbReference type="OrthoDB" id="9778733at2"/>
<keyword evidence="2 3" id="KW-0802">TPR repeat</keyword>
<dbReference type="EMBL" id="BANC01000095">
    <property type="protein sequence ID" value="GAN81479.1"/>
    <property type="molecule type" value="Genomic_DNA"/>
</dbReference>
<gene>
    <name evidence="4" type="ORF">Aam_097_004</name>
</gene>
<comment type="caution">
    <text evidence="4">The sequence shown here is derived from an EMBL/GenBank/DDBJ whole genome shotgun (WGS) entry which is preliminary data.</text>
</comment>
<reference evidence="4 5" key="1">
    <citation type="submission" date="2012-11" db="EMBL/GenBank/DDBJ databases">
        <title>Whole genome sequence of Acidocella aminolytica 101 = DSM 11237.</title>
        <authorList>
            <person name="Azuma Y."/>
            <person name="Higashiura N."/>
            <person name="Hirakawa H."/>
            <person name="Matsushita K."/>
        </authorList>
    </citation>
    <scope>NUCLEOTIDE SEQUENCE [LARGE SCALE GENOMIC DNA]</scope>
    <source>
        <strain evidence="5">101 / DSM 11237</strain>
    </source>
</reference>
<dbReference type="AlphaFoldDB" id="A0A0D6PL38"/>
<dbReference type="SUPFAM" id="SSF48452">
    <property type="entry name" value="TPR-like"/>
    <property type="match status" value="1"/>
</dbReference>
<evidence type="ECO:0000313" key="5">
    <source>
        <dbReference type="Proteomes" id="UP000032668"/>
    </source>
</evidence>
<dbReference type="Gene3D" id="3.40.50.2000">
    <property type="entry name" value="Glycogen Phosphorylase B"/>
    <property type="match status" value="1"/>
</dbReference>
<dbReference type="InterPro" id="IPR051685">
    <property type="entry name" value="Ycf3/AcsC/BcsC/TPR_MFPF"/>
</dbReference>
<protein>
    <submittedName>
        <fullName evidence="4">Uncharacterized protein</fullName>
    </submittedName>
</protein>
<evidence type="ECO:0000256" key="1">
    <source>
        <dbReference type="ARBA" id="ARBA00022737"/>
    </source>
</evidence>
<dbReference type="Proteomes" id="UP000032668">
    <property type="component" value="Unassembled WGS sequence"/>
</dbReference>
<dbReference type="SMART" id="SM00028">
    <property type="entry name" value="TPR"/>
    <property type="match status" value="4"/>
</dbReference>
<keyword evidence="1" id="KW-0677">Repeat</keyword>
<dbReference type="RefSeq" id="WP_048879864.1">
    <property type="nucleotide sequence ID" value="NZ_BANC01000095.1"/>
</dbReference>
<organism evidence="4 5">
    <name type="scientific">Acidocella aminolytica 101 = DSM 11237</name>
    <dbReference type="NCBI Taxonomy" id="1120923"/>
    <lineage>
        <taxon>Bacteria</taxon>
        <taxon>Pseudomonadati</taxon>
        <taxon>Pseudomonadota</taxon>
        <taxon>Alphaproteobacteria</taxon>
        <taxon>Acetobacterales</taxon>
        <taxon>Acidocellaceae</taxon>
        <taxon>Acidocella</taxon>
    </lineage>
</organism>
<name>A0A0D6PL38_9PROT</name>
<dbReference type="PANTHER" id="PTHR44943">
    <property type="entry name" value="CELLULOSE SYNTHASE OPERON PROTEIN C"/>
    <property type="match status" value="1"/>
</dbReference>
<dbReference type="InterPro" id="IPR019734">
    <property type="entry name" value="TPR_rpt"/>
</dbReference>
<dbReference type="Gene3D" id="1.25.40.10">
    <property type="entry name" value="Tetratricopeptide repeat domain"/>
    <property type="match status" value="2"/>
</dbReference>
<dbReference type="STRING" id="1120923.SAMN02746095_01922"/>
<dbReference type="PANTHER" id="PTHR44943:SF8">
    <property type="entry name" value="TPR REPEAT-CONTAINING PROTEIN MJ0263"/>
    <property type="match status" value="1"/>
</dbReference>
<sequence length="457" mass="51074">MSEAEQAGKVVMPLAKALEKLAKLEQENKLEQADLFAARMLAAMPEHPHILQLAGIVAYRNGRTAEAIERMEKSEALSPQTPVYPRNICEVYRGAGRLDDALRAGKRAIELAPQDSRSYFNLALIHYERLELDDAVRVAEQALTIDPEFAEAHFEKAEALLLAGRLREGWESYEWRFKLKQAEGMLPKTDKPQWDGRPMEPGKLLIIGDQGFGDCVQFGRFMPWAASQAPQPVLACSAELLPLLGQLPGPGKIVTRWDDAAGYEAFIPLSGLPRLAGVTLENIPPAGYLAPKPALVARWGETLERLVPRGKKRIALVWAGRPTHKNDKKRSLKLTQFKPLFDRDDVVVITVQKGDQIAQAGGYYGRAPLVNLGPEIEDFLDTMAILRHVDQLVSIDTSVAHLAGASNVPTSVVLPYAPDWRWLLNRDDTPWYPSLRLYRQTVPYQWDDVIRRLAADL</sequence>
<feature type="repeat" description="TPR" evidence="3">
    <location>
        <begin position="116"/>
        <end position="149"/>
    </location>
</feature>
<evidence type="ECO:0000313" key="4">
    <source>
        <dbReference type="EMBL" id="GAN81479.1"/>
    </source>
</evidence>
<dbReference type="Pfam" id="PF13432">
    <property type="entry name" value="TPR_16"/>
    <property type="match status" value="1"/>
</dbReference>
<evidence type="ECO:0000256" key="2">
    <source>
        <dbReference type="ARBA" id="ARBA00022803"/>
    </source>
</evidence>
<evidence type="ECO:0000256" key="3">
    <source>
        <dbReference type="PROSITE-ProRule" id="PRU00339"/>
    </source>
</evidence>
<keyword evidence="5" id="KW-1185">Reference proteome</keyword>
<accession>A0A0D6PL38</accession>
<dbReference type="InterPro" id="IPR011990">
    <property type="entry name" value="TPR-like_helical_dom_sf"/>
</dbReference>
<dbReference type="PROSITE" id="PS50005">
    <property type="entry name" value="TPR"/>
    <property type="match status" value="1"/>
</dbReference>